<name>K1R027_MAGGI</name>
<evidence type="ECO:0000256" key="3">
    <source>
        <dbReference type="ARBA" id="ARBA00022729"/>
    </source>
</evidence>
<evidence type="ECO:0000256" key="1">
    <source>
        <dbReference type="ARBA" id="ARBA00004613"/>
    </source>
</evidence>
<keyword evidence="3" id="KW-0732">Signal</keyword>
<dbReference type="InParanoid" id="K1R027"/>
<dbReference type="InterPro" id="IPR008983">
    <property type="entry name" value="Tumour_necrosis_fac-like_dom"/>
</dbReference>
<accession>K1R027</accession>
<dbReference type="PRINTS" id="PR00007">
    <property type="entry name" value="COMPLEMNTC1Q"/>
</dbReference>
<dbReference type="SUPFAM" id="SSF49842">
    <property type="entry name" value="TNF-like"/>
    <property type="match status" value="1"/>
</dbReference>
<dbReference type="AlphaFoldDB" id="K1R027"/>
<organism evidence="4">
    <name type="scientific">Magallana gigas</name>
    <name type="common">Pacific oyster</name>
    <name type="synonym">Crassostrea gigas</name>
    <dbReference type="NCBI Taxonomy" id="29159"/>
    <lineage>
        <taxon>Eukaryota</taxon>
        <taxon>Metazoa</taxon>
        <taxon>Spiralia</taxon>
        <taxon>Lophotrochozoa</taxon>
        <taxon>Mollusca</taxon>
        <taxon>Bivalvia</taxon>
        <taxon>Autobranchia</taxon>
        <taxon>Pteriomorphia</taxon>
        <taxon>Ostreida</taxon>
        <taxon>Ostreoidea</taxon>
        <taxon>Ostreidae</taxon>
        <taxon>Magallana</taxon>
    </lineage>
</organism>
<protein>
    <submittedName>
        <fullName evidence="4">Complement C1q tumor necrosis factor-related protein 3</fullName>
    </submittedName>
</protein>
<evidence type="ECO:0000256" key="2">
    <source>
        <dbReference type="ARBA" id="ARBA00022525"/>
    </source>
</evidence>
<proteinExistence type="predicted"/>
<evidence type="ECO:0000313" key="4">
    <source>
        <dbReference type="EMBL" id="EKC36804.1"/>
    </source>
</evidence>
<gene>
    <name evidence="4" type="ORF">CGI_10017436</name>
</gene>
<dbReference type="EMBL" id="JH817725">
    <property type="protein sequence ID" value="EKC36804.1"/>
    <property type="molecule type" value="Genomic_DNA"/>
</dbReference>
<dbReference type="HOGENOM" id="CLU_001074_8_3_1"/>
<dbReference type="InterPro" id="IPR050822">
    <property type="entry name" value="Cerebellin_Synaptic_Org"/>
</dbReference>
<dbReference type="PANTHER" id="PTHR22923:SF116">
    <property type="entry name" value="C1Q DOMAIN-CONTAINING PROTEIN"/>
    <property type="match status" value="1"/>
</dbReference>
<dbReference type="Pfam" id="PF00386">
    <property type="entry name" value="C1q"/>
    <property type="match status" value="1"/>
</dbReference>
<dbReference type="SMART" id="SM00110">
    <property type="entry name" value="C1Q"/>
    <property type="match status" value="1"/>
</dbReference>
<dbReference type="InterPro" id="IPR001073">
    <property type="entry name" value="C1q_dom"/>
</dbReference>
<comment type="subcellular location">
    <subcellularLocation>
        <location evidence="1">Secreted</location>
    </subcellularLocation>
</comment>
<sequence>MSTTETYPGTHHTIIYDNEVTNIGNGYNRLSGIFTAPVDGVYVFSWTIFMGHPGEYKTIELMLNSRRVGASYIYDLNAYSSVSGTAVLSMQKNDIVFTRTFATFPPHGAIPIDYLMRSAFTGWCLSCH</sequence>
<dbReference type="Gene3D" id="2.60.120.40">
    <property type="match status" value="1"/>
</dbReference>
<dbReference type="PANTHER" id="PTHR22923">
    <property type="entry name" value="CEREBELLIN-RELATED"/>
    <property type="match status" value="1"/>
</dbReference>
<dbReference type="GO" id="GO:0005576">
    <property type="term" value="C:extracellular region"/>
    <property type="evidence" value="ECO:0007669"/>
    <property type="project" value="UniProtKB-SubCell"/>
</dbReference>
<dbReference type="PROSITE" id="PS50871">
    <property type="entry name" value="C1Q"/>
    <property type="match status" value="1"/>
</dbReference>
<reference evidence="4" key="1">
    <citation type="journal article" date="2012" name="Nature">
        <title>The oyster genome reveals stress adaptation and complexity of shell formation.</title>
        <authorList>
            <person name="Zhang G."/>
            <person name="Fang X."/>
            <person name="Guo X."/>
            <person name="Li L."/>
            <person name="Luo R."/>
            <person name="Xu F."/>
            <person name="Yang P."/>
            <person name="Zhang L."/>
            <person name="Wang X."/>
            <person name="Qi H."/>
            <person name="Xiong Z."/>
            <person name="Que H."/>
            <person name="Xie Y."/>
            <person name="Holland P.W."/>
            <person name="Paps J."/>
            <person name="Zhu Y."/>
            <person name="Wu F."/>
            <person name="Chen Y."/>
            <person name="Wang J."/>
            <person name="Peng C."/>
            <person name="Meng J."/>
            <person name="Yang L."/>
            <person name="Liu J."/>
            <person name="Wen B."/>
            <person name="Zhang N."/>
            <person name="Huang Z."/>
            <person name="Zhu Q."/>
            <person name="Feng Y."/>
            <person name="Mount A."/>
            <person name="Hedgecock D."/>
            <person name="Xu Z."/>
            <person name="Liu Y."/>
            <person name="Domazet-Loso T."/>
            <person name="Du Y."/>
            <person name="Sun X."/>
            <person name="Zhang S."/>
            <person name="Liu B."/>
            <person name="Cheng P."/>
            <person name="Jiang X."/>
            <person name="Li J."/>
            <person name="Fan D."/>
            <person name="Wang W."/>
            <person name="Fu W."/>
            <person name="Wang T."/>
            <person name="Wang B."/>
            <person name="Zhang J."/>
            <person name="Peng Z."/>
            <person name="Li Y."/>
            <person name="Li N."/>
            <person name="Wang J."/>
            <person name="Chen M."/>
            <person name="He Y."/>
            <person name="Tan F."/>
            <person name="Song X."/>
            <person name="Zheng Q."/>
            <person name="Huang R."/>
            <person name="Yang H."/>
            <person name="Du X."/>
            <person name="Chen L."/>
            <person name="Yang M."/>
            <person name="Gaffney P.M."/>
            <person name="Wang S."/>
            <person name="Luo L."/>
            <person name="She Z."/>
            <person name="Ming Y."/>
            <person name="Huang W."/>
            <person name="Zhang S."/>
            <person name="Huang B."/>
            <person name="Zhang Y."/>
            <person name="Qu T."/>
            <person name="Ni P."/>
            <person name="Miao G."/>
            <person name="Wang J."/>
            <person name="Wang Q."/>
            <person name="Steinberg C.E."/>
            <person name="Wang H."/>
            <person name="Li N."/>
            <person name="Qian L."/>
            <person name="Zhang G."/>
            <person name="Li Y."/>
            <person name="Yang H."/>
            <person name="Liu X."/>
            <person name="Wang J."/>
            <person name="Yin Y."/>
            <person name="Wang J."/>
        </authorList>
    </citation>
    <scope>NUCLEOTIDE SEQUENCE [LARGE SCALE GENOMIC DNA]</scope>
    <source>
        <strain evidence="4">05x7-T-G4-1.051#20</strain>
    </source>
</reference>
<keyword evidence="2" id="KW-0964">Secreted</keyword>